<reference evidence="1" key="1">
    <citation type="journal article" date="2014" name="Front. Microbiol.">
        <title>High frequency of phylogenetically diverse reductive dehalogenase-homologous genes in deep subseafloor sedimentary metagenomes.</title>
        <authorList>
            <person name="Kawai M."/>
            <person name="Futagami T."/>
            <person name="Toyoda A."/>
            <person name="Takaki Y."/>
            <person name="Nishi S."/>
            <person name="Hori S."/>
            <person name="Arai W."/>
            <person name="Tsubouchi T."/>
            <person name="Morono Y."/>
            <person name="Uchiyama I."/>
            <person name="Ito T."/>
            <person name="Fujiyama A."/>
            <person name="Inagaki F."/>
            <person name="Takami H."/>
        </authorList>
    </citation>
    <scope>NUCLEOTIDE SEQUENCE</scope>
    <source>
        <strain evidence="1">Expedition CK06-06</strain>
    </source>
</reference>
<sequence length="64" mass="7160">MNNIFARKQKNGNYLICNENDGSVVTRIDKSIYPVNSDVSARYEHPAGIELTKCQVMDAGIDIE</sequence>
<protein>
    <submittedName>
        <fullName evidence="1">Uncharacterized protein</fullName>
    </submittedName>
</protein>
<dbReference type="AlphaFoldDB" id="X0TJQ6"/>
<gene>
    <name evidence="1" type="ORF">S01H1_25127</name>
</gene>
<evidence type="ECO:0000313" key="1">
    <source>
        <dbReference type="EMBL" id="GAF87481.1"/>
    </source>
</evidence>
<name>X0TJQ6_9ZZZZ</name>
<proteinExistence type="predicted"/>
<organism evidence="1">
    <name type="scientific">marine sediment metagenome</name>
    <dbReference type="NCBI Taxonomy" id="412755"/>
    <lineage>
        <taxon>unclassified sequences</taxon>
        <taxon>metagenomes</taxon>
        <taxon>ecological metagenomes</taxon>
    </lineage>
</organism>
<comment type="caution">
    <text evidence="1">The sequence shown here is derived from an EMBL/GenBank/DDBJ whole genome shotgun (WGS) entry which is preliminary data.</text>
</comment>
<dbReference type="EMBL" id="BARS01015146">
    <property type="protein sequence ID" value="GAF87481.1"/>
    <property type="molecule type" value="Genomic_DNA"/>
</dbReference>
<accession>X0TJQ6</accession>